<dbReference type="HOGENOM" id="CLU_143511_0_0_5"/>
<dbReference type="InterPro" id="IPR036397">
    <property type="entry name" value="RNaseH_sf"/>
</dbReference>
<dbReference type="PATRIC" id="fig|999552.6.peg.3185"/>
<gene>
    <name evidence="1" type="ORF">METH_15925</name>
</gene>
<dbReference type="InterPro" id="IPR012337">
    <property type="entry name" value="RNaseH-like_sf"/>
</dbReference>
<dbReference type="GO" id="GO:0003676">
    <property type="term" value="F:nucleic acid binding"/>
    <property type="evidence" value="ECO:0007669"/>
    <property type="project" value="InterPro"/>
</dbReference>
<name>V9VTB1_9RHOB</name>
<dbReference type="EMBL" id="CP006773">
    <property type="protein sequence ID" value="AHD01976.1"/>
    <property type="molecule type" value="Genomic_DNA"/>
</dbReference>
<protein>
    <recommendedName>
        <fullName evidence="3">Phage related protein</fullName>
    </recommendedName>
</protein>
<organism evidence="1 2">
    <name type="scientific">Leisingera methylohalidivorans DSM 14336</name>
    <dbReference type="NCBI Taxonomy" id="999552"/>
    <lineage>
        <taxon>Bacteria</taxon>
        <taxon>Pseudomonadati</taxon>
        <taxon>Pseudomonadota</taxon>
        <taxon>Alphaproteobacteria</taxon>
        <taxon>Rhodobacterales</taxon>
        <taxon>Roseobacteraceae</taxon>
        <taxon>Leisingera</taxon>
    </lineage>
</organism>
<dbReference type="Gene3D" id="3.30.420.10">
    <property type="entry name" value="Ribonuclease H-like superfamily/Ribonuclease H"/>
    <property type="match status" value="1"/>
</dbReference>
<evidence type="ECO:0000313" key="2">
    <source>
        <dbReference type="Proteomes" id="UP000018780"/>
    </source>
</evidence>
<sequence length="174" mass="18457">MTMSNRQIEPVCEHQQAALPGTILALDLGTTTGWALRTTDGLITSGTASFKPGRYDGGGMRYLRFTNWLGEIEKLSGPIAAIWFEEVRRHAGTDAAHVYGGLMATLTSWSELRGVPYAGVPVGTIKRHATSKGNANKAAMIAAAEARGFSPADDNEADAIAILHWAIETEGGSA</sequence>
<dbReference type="KEGG" id="lmd:METH_15925"/>
<evidence type="ECO:0008006" key="3">
    <source>
        <dbReference type="Google" id="ProtNLM"/>
    </source>
</evidence>
<dbReference type="Proteomes" id="UP000018780">
    <property type="component" value="Chromosome"/>
</dbReference>
<dbReference type="SUPFAM" id="SSF53098">
    <property type="entry name" value="Ribonuclease H-like"/>
    <property type="match status" value="1"/>
</dbReference>
<reference evidence="1 2" key="1">
    <citation type="submission" date="2013-09" db="EMBL/GenBank/DDBJ databases">
        <authorList>
            <consortium name="DOE Joint Genome Institute"/>
            <person name="Klenk H.-P."/>
            <person name="Huntemann M."/>
            <person name="Han J."/>
            <person name="Chen A."/>
            <person name="Kyrpides N."/>
            <person name="Mavromatis K."/>
            <person name="Markowitz V."/>
            <person name="Palaniappan K."/>
            <person name="Ivanova N."/>
            <person name="Schaumberg A."/>
            <person name="Pati A."/>
            <person name="Liolios K."/>
            <person name="Nordberg H.P."/>
            <person name="Cantor M.N."/>
            <person name="Hua S.X."/>
            <person name="Woyke T."/>
        </authorList>
    </citation>
    <scope>NUCLEOTIDE SEQUENCE [LARGE SCALE GENOMIC DNA]</scope>
    <source>
        <strain evidence="1 2">DSM 14336</strain>
    </source>
</reference>
<dbReference type="AlphaFoldDB" id="V9VTB1"/>
<accession>V9VTB1</accession>
<proteinExistence type="predicted"/>
<keyword evidence="2" id="KW-1185">Reference proteome</keyword>
<evidence type="ECO:0000313" key="1">
    <source>
        <dbReference type="EMBL" id="AHD01976.1"/>
    </source>
</evidence>
<dbReference type="STRING" id="999552.METH_15925"/>